<accession>A0A9D4XTT2</accession>
<dbReference type="PANTHER" id="PTHR48006">
    <property type="entry name" value="LEUCINE-RICH REPEAT-CONTAINING PROTEIN DDB_G0281931-RELATED"/>
    <property type="match status" value="1"/>
</dbReference>
<sequence length="137" mass="15224">LIRGYMAPEYEMRGYLTDKADVYSFGVVALEIVSGMSNTNYRPKEEFVYLLDWAYVLQEQGNLLELVDPSLGSNYSAEEAMRMLQLALLCTNPSPTLRAPMSSVVSMLEGNTPIQAPIIKRSDSASGARFKAFELLS</sequence>
<dbReference type="Pfam" id="PF07714">
    <property type="entry name" value="PK_Tyr_Ser-Thr"/>
    <property type="match status" value="1"/>
</dbReference>
<dbReference type="GO" id="GO:0004672">
    <property type="term" value="F:protein kinase activity"/>
    <property type="evidence" value="ECO:0007669"/>
    <property type="project" value="InterPro"/>
</dbReference>
<reference evidence="3 4" key="1">
    <citation type="journal article" date="2022" name="Nat. Genet.">
        <title>Improved pea reference genome and pan-genome highlight genomic features and evolutionary characteristics.</title>
        <authorList>
            <person name="Yang T."/>
            <person name="Liu R."/>
            <person name="Luo Y."/>
            <person name="Hu S."/>
            <person name="Wang D."/>
            <person name="Wang C."/>
            <person name="Pandey M.K."/>
            <person name="Ge S."/>
            <person name="Xu Q."/>
            <person name="Li N."/>
            <person name="Li G."/>
            <person name="Huang Y."/>
            <person name="Saxena R.K."/>
            <person name="Ji Y."/>
            <person name="Li M."/>
            <person name="Yan X."/>
            <person name="He Y."/>
            <person name="Liu Y."/>
            <person name="Wang X."/>
            <person name="Xiang C."/>
            <person name="Varshney R.K."/>
            <person name="Ding H."/>
            <person name="Gao S."/>
            <person name="Zong X."/>
        </authorList>
    </citation>
    <scope>NUCLEOTIDE SEQUENCE [LARGE SCALE GENOMIC DNA]</scope>
    <source>
        <strain evidence="3 4">cv. Zhongwan 6</strain>
    </source>
</reference>
<organism evidence="3 4">
    <name type="scientific">Pisum sativum</name>
    <name type="common">Garden pea</name>
    <name type="synonym">Lathyrus oleraceus</name>
    <dbReference type="NCBI Taxonomy" id="3888"/>
    <lineage>
        <taxon>Eukaryota</taxon>
        <taxon>Viridiplantae</taxon>
        <taxon>Streptophyta</taxon>
        <taxon>Embryophyta</taxon>
        <taxon>Tracheophyta</taxon>
        <taxon>Spermatophyta</taxon>
        <taxon>Magnoliopsida</taxon>
        <taxon>eudicotyledons</taxon>
        <taxon>Gunneridae</taxon>
        <taxon>Pentapetalae</taxon>
        <taxon>rosids</taxon>
        <taxon>fabids</taxon>
        <taxon>Fabales</taxon>
        <taxon>Fabaceae</taxon>
        <taxon>Papilionoideae</taxon>
        <taxon>50 kb inversion clade</taxon>
        <taxon>NPAAA clade</taxon>
        <taxon>Hologalegina</taxon>
        <taxon>IRL clade</taxon>
        <taxon>Fabeae</taxon>
        <taxon>Lathyrus</taxon>
    </lineage>
</organism>
<keyword evidence="4" id="KW-1185">Reference proteome</keyword>
<evidence type="ECO:0000259" key="2">
    <source>
        <dbReference type="PROSITE" id="PS50011"/>
    </source>
</evidence>
<protein>
    <recommendedName>
        <fullName evidence="2">Protein kinase domain-containing protein</fullName>
    </recommendedName>
</protein>
<dbReference type="PROSITE" id="PS50011">
    <property type="entry name" value="PROTEIN_KINASE_DOM"/>
    <property type="match status" value="1"/>
</dbReference>
<name>A0A9D4XTT2_PEA</name>
<evidence type="ECO:0000313" key="3">
    <source>
        <dbReference type="EMBL" id="KAI5426318.1"/>
    </source>
</evidence>
<feature type="non-terminal residue" evidence="3">
    <location>
        <position position="1"/>
    </location>
</feature>
<dbReference type="Proteomes" id="UP001058974">
    <property type="component" value="Chromosome 3"/>
</dbReference>
<dbReference type="Gene3D" id="1.10.510.10">
    <property type="entry name" value="Transferase(Phosphotransferase) domain 1"/>
    <property type="match status" value="1"/>
</dbReference>
<dbReference type="InterPro" id="IPR051824">
    <property type="entry name" value="LRR_Rcpt-Like_S/T_Kinase"/>
</dbReference>
<evidence type="ECO:0000313" key="4">
    <source>
        <dbReference type="Proteomes" id="UP001058974"/>
    </source>
</evidence>
<comment type="caution">
    <text evidence="3">The sequence shown here is derived from an EMBL/GenBank/DDBJ whole genome shotgun (WGS) entry which is preliminary data.</text>
</comment>
<feature type="domain" description="Protein kinase" evidence="2">
    <location>
        <begin position="1"/>
        <end position="119"/>
    </location>
</feature>
<comment type="subcellular location">
    <subcellularLocation>
        <location evidence="1">Membrane</location>
        <topology evidence="1">Single-pass type I membrane protein</topology>
    </subcellularLocation>
</comment>
<proteinExistence type="predicted"/>
<dbReference type="PANTHER" id="PTHR48006:SF60">
    <property type="entry name" value="PROTEIN KINASE DOMAIN-CONTAINING PROTEIN"/>
    <property type="match status" value="1"/>
</dbReference>
<dbReference type="InterPro" id="IPR000719">
    <property type="entry name" value="Prot_kinase_dom"/>
</dbReference>
<evidence type="ECO:0000256" key="1">
    <source>
        <dbReference type="ARBA" id="ARBA00004479"/>
    </source>
</evidence>
<dbReference type="InterPro" id="IPR001245">
    <property type="entry name" value="Ser-Thr/Tyr_kinase_cat_dom"/>
</dbReference>
<dbReference type="GO" id="GO:0016020">
    <property type="term" value="C:membrane"/>
    <property type="evidence" value="ECO:0007669"/>
    <property type="project" value="UniProtKB-SubCell"/>
</dbReference>
<dbReference type="AlphaFoldDB" id="A0A9D4XTT2"/>
<dbReference type="SUPFAM" id="SSF56112">
    <property type="entry name" value="Protein kinase-like (PK-like)"/>
    <property type="match status" value="1"/>
</dbReference>
<dbReference type="Gramene" id="Psat03G0193200-T2">
    <property type="protein sequence ID" value="KAI5426318.1"/>
    <property type="gene ID" value="KIW84_031932"/>
</dbReference>
<feature type="non-terminal residue" evidence="3">
    <location>
        <position position="137"/>
    </location>
</feature>
<dbReference type="InterPro" id="IPR011009">
    <property type="entry name" value="Kinase-like_dom_sf"/>
</dbReference>
<gene>
    <name evidence="3" type="ORF">KIW84_031932</name>
</gene>
<dbReference type="EMBL" id="JAMSHJ010000003">
    <property type="protein sequence ID" value="KAI5426318.1"/>
    <property type="molecule type" value="Genomic_DNA"/>
</dbReference>
<dbReference type="GO" id="GO:0005524">
    <property type="term" value="F:ATP binding"/>
    <property type="evidence" value="ECO:0007669"/>
    <property type="project" value="InterPro"/>
</dbReference>